<evidence type="ECO:0000313" key="2">
    <source>
        <dbReference type="Proteomes" id="UP000051952"/>
    </source>
</evidence>
<proteinExistence type="predicted"/>
<keyword evidence="2" id="KW-1185">Reference proteome</keyword>
<evidence type="ECO:0000313" key="1">
    <source>
        <dbReference type="EMBL" id="CUG81926.1"/>
    </source>
</evidence>
<protein>
    <submittedName>
        <fullName evidence="1">Bodo-specific multi-copy gene family, putative</fullName>
    </submittedName>
</protein>
<organism evidence="1 2">
    <name type="scientific">Bodo saltans</name>
    <name type="common">Flagellated protozoan</name>
    <dbReference type="NCBI Taxonomy" id="75058"/>
    <lineage>
        <taxon>Eukaryota</taxon>
        <taxon>Discoba</taxon>
        <taxon>Euglenozoa</taxon>
        <taxon>Kinetoplastea</taxon>
        <taxon>Metakinetoplastina</taxon>
        <taxon>Eubodonida</taxon>
        <taxon>Bodonidae</taxon>
        <taxon>Bodo</taxon>
    </lineage>
</organism>
<accession>A0A0S4J6B3</accession>
<name>A0A0S4J6B3_BODSA</name>
<dbReference type="EMBL" id="CYKH01001074">
    <property type="protein sequence ID" value="CUG81926.1"/>
    <property type="molecule type" value="Genomic_DNA"/>
</dbReference>
<gene>
    <name evidence="1" type="ORF">BSAL_86875</name>
</gene>
<dbReference type="VEuPathDB" id="TriTrypDB:BSAL_86875"/>
<sequence length="814" mass="90695">MKHQGGPCLTTIRSTCAAMSACRPSSAAKLVGPRRRGEPSVQWAWRQGLSSITRNISAVKEFARVIKLFAAVPKTNDDAMLKIHADVKYYDATTWPTHWGATEIELLLRGNTAVMSPNYASLAMLLKTGDVKSLNVLLRVYVMPPPPKYLDVDAFVSQHLMGSTYIKTPLSSMTPLSHQHGTKLLNALDQALTPPLGSGNKRNIVCAPRLSIQTKVEFLQSRHSRAVQCGRIIVRSCDESTAQPWLAQLLEGHATESRRAISSVDAALCALIREHVESVTGCPQDPPNYCDPLTAYESWLSETAWYFGIKEETDSMKPLIMLDSCEVLARAQRKSFELYESSTNPFTLLEAFCLAIPAPHSIVVAGHTAQFGITNHLTLSIANVTNIDPLLQSETYCSHDKTDATIESQVDCNTSSQRPGVSALLRILRSRHDDKLIYQVLNILRNDMLTPLVLPPKPRALSTFPFFTHDFFVCCPFSLGAVVVDALPWSWTFERPQRIHYFAPQLMGRSHCDVVMLSTLPQRVRRYECVFTLTLPFDQLFVHATLCGVLLERGVMLWRQKSTTQAIHQFDRVNGDRKPFENITRASLLATHWLRSLEGGDSTGATLDETTPNLVFHLHPKDLDALALWFPLATRIKDLFVHEEGGVVRAPRGESPPRWLEICLDNIGARLGKGTRGVVTLRVRENIRTLPLFDHYGSYERQIVRCNVTVQVRPMSLHWLTSASALNAMWLSRVVEKSGATESTPDEALGGPQQVTGLFEGICKANSDLQLQSEPCEEWTSVAYYAGNTQRINEAVEGFQVILGRDDAPQLLFA</sequence>
<dbReference type="AlphaFoldDB" id="A0A0S4J6B3"/>
<reference evidence="2" key="1">
    <citation type="submission" date="2015-09" db="EMBL/GenBank/DDBJ databases">
        <authorList>
            <consortium name="Pathogen Informatics"/>
        </authorList>
    </citation>
    <scope>NUCLEOTIDE SEQUENCE [LARGE SCALE GENOMIC DNA]</scope>
    <source>
        <strain evidence="2">Lake Konstanz</strain>
    </source>
</reference>
<dbReference type="Proteomes" id="UP000051952">
    <property type="component" value="Unassembled WGS sequence"/>
</dbReference>